<feature type="domain" description="VOC" evidence="4">
    <location>
        <begin position="3"/>
        <end position="121"/>
    </location>
</feature>
<dbReference type="InterPro" id="IPR000335">
    <property type="entry name" value="Bleomycin-R"/>
</dbReference>
<dbReference type="Proteomes" id="UP000218944">
    <property type="component" value="Unassembled WGS sequence"/>
</dbReference>
<gene>
    <name evidence="5" type="ORF">CK936_07950</name>
</gene>
<dbReference type="EMBL" id="NSJV01000154">
    <property type="protein sequence ID" value="PAU49378.1"/>
    <property type="molecule type" value="Genomic_DNA"/>
</dbReference>
<accession>A0A2A2DA79</accession>
<evidence type="ECO:0000313" key="6">
    <source>
        <dbReference type="Proteomes" id="UP000218944"/>
    </source>
</evidence>
<evidence type="ECO:0000259" key="4">
    <source>
        <dbReference type="PROSITE" id="PS51819"/>
    </source>
</evidence>
<evidence type="ECO:0000256" key="1">
    <source>
        <dbReference type="ARBA" id="ARBA00011051"/>
    </source>
</evidence>
<name>A0A2A2DA79_9ACTN</name>
<protein>
    <recommendedName>
        <fullName evidence="2">Bleomycin resistance protein</fullName>
    </recommendedName>
</protein>
<keyword evidence="6" id="KW-1185">Reference proteome</keyword>
<dbReference type="SUPFAM" id="SSF54593">
    <property type="entry name" value="Glyoxalase/Bleomycin resistance protein/Dihydroxybiphenyl dioxygenase"/>
    <property type="match status" value="1"/>
</dbReference>
<dbReference type="RefSeq" id="WP_095579745.1">
    <property type="nucleotide sequence ID" value="NZ_JAJQQQ010000011.1"/>
</dbReference>
<evidence type="ECO:0000256" key="2">
    <source>
        <dbReference type="ARBA" id="ARBA00021572"/>
    </source>
</evidence>
<comment type="caution">
    <text evidence="5">The sequence shown here is derived from an EMBL/GenBank/DDBJ whole genome shotgun (WGS) entry which is preliminary data.</text>
</comment>
<dbReference type="AlphaFoldDB" id="A0A2A2DA79"/>
<dbReference type="GO" id="GO:0046677">
    <property type="term" value="P:response to antibiotic"/>
    <property type="evidence" value="ECO:0007669"/>
    <property type="project" value="UniProtKB-KW"/>
</dbReference>
<dbReference type="Gene3D" id="3.10.180.10">
    <property type="entry name" value="2,3-Dihydroxybiphenyl 1,2-Dioxygenase, domain 1"/>
    <property type="match status" value="1"/>
</dbReference>
<organism evidence="5 6">
    <name type="scientific">Streptomyces albireticuli</name>
    <dbReference type="NCBI Taxonomy" id="1940"/>
    <lineage>
        <taxon>Bacteria</taxon>
        <taxon>Bacillati</taxon>
        <taxon>Actinomycetota</taxon>
        <taxon>Actinomycetes</taxon>
        <taxon>Kitasatosporales</taxon>
        <taxon>Streptomycetaceae</taxon>
        <taxon>Streptomyces</taxon>
    </lineage>
</organism>
<sequence length="122" mass="13157">MVKFTGAVPVLTAVDVRADVAFWVGTLGFEEDFVEADFAGVRRGDVHLFISRTEHQIVADNTSAWVEVTDADELFAEWSRVVSTDYADTSGPAMTEVGESPAGREFAVRDPAGNCVHFATGS</sequence>
<dbReference type="PROSITE" id="PS51819">
    <property type="entry name" value="VOC"/>
    <property type="match status" value="1"/>
</dbReference>
<dbReference type="NCBIfam" id="NF033156">
    <property type="entry name" value="ble_BLMA_gen"/>
    <property type="match status" value="1"/>
</dbReference>
<dbReference type="InterPro" id="IPR029068">
    <property type="entry name" value="Glyas_Bleomycin-R_OHBP_Dase"/>
</dbReference>
<dbReference type="PRINTS" id="PR00311">
    <property type="entry name" value="BLEOMYCINRST"/>
</dbReference>
<dbReference type="InterPro" id="IPR037523">
    <property type="entry name" value="VOC_core"/>
</dbReference>
<dbReference type="CDD" id="cd08349">
    <property type="entry name" value="BLMA_like"/>
    <property type="match status" value="1"/>
</dbReference>
<reference evidence="5 6" key="1">
    <citation type="submission" date="2017-08" db="EMBL/GenBank/DDBJ databases">
        <title>Genome sequence of Streptomyces albireticuli NRRL B-1670.</title>
        <authorList>
            <person name="Graham D.E."/>
            <person name="Mahan K.M."/>
            <person name="Klingeman D.M."/>
            <person name="Hettich R.L."/>
            <person name="Parry R.J."/>
            <person name="Spain J.C."/>
        </authorList>
    </citation>
    <scope>NUCLEOTIDE SEQUENCE [LARGE SCALE GENOMIC DNA]</scope>
    <source>
        <strain evidence="5 6">NRRL B-1670</strain>
    </source>
</reference>
<comment type="similarity">
    <text evidence="1">Belongs to the bleomycin resistance protein family.</text>
</comment>
<proteinExistence type="inferred from homology"/>
<evidence type="ECO:0000313" key="5">
    <source>
        <dbReference type="EMBL" id="PAU49378.1"/>
    </source>
</evidence>
<keyword evidence="3" id="KW-0046">Antibiotic resistance</keyword>
<evidence type="ECO:0000256" key="3">
    <source>
        <dbReference type="ARBA" id="ARBA00023251"/>
    </source>
</evidence>